<keyword evidence="2" id="KW-1185">Reference proteome</keyword>
<reference evidence="1 2" key="1">
    <citation type="journal article" date="2013" name="PLoS ONE">
        <title>Predicting the Proteins of Angomonas deanei, Strigomonas culicis and Their Respective Endosymbionts Reveals New Aspects of the Trypanosomatidae Family.</title>
        <authorList>
            <person name="Motta M.C."/>
            <person name="Martins A.C."/>
            <person name="de Souza S.S."/>
            <person name="Catta-Preta C.M."/>
            <person name="Silva R."/>
            <person name="Klein C.C."/>
            <person name="de Almeida L.G."/>
            <person name="de Lima Cunha O."/>
            <person name="Ciapina L.P."/>
            <person name="Brocchi M."/>
            <person name="Colabardini A.C."/>
            <person name="de Araujo Lima B."/>
            <person name="Machado C.R."/>
            <person name="de Almeida Soares C.M."/>
            <person name="Probst C.M."/>
            <person name="de Menezes C.B."/>
            <person name="Thompson C.E."/>
            <person name="Bartholomeu D.C."/>
            <person name="Gradia D.F."/>
            <person name="Pavoni D.P."/>
            <person name="Grisard E.C."/>
            <person name="Fantinatti-Garboggini F."/>
            <person name="Marchini F.K."/>
            <person name="Rodrigues-Luiz G.F."/>
            <person name="Wagner G."/>
            <person name="Goldman G.H."/>
            <person name="Fietto J.L."/>
            <person name="Elias M.C."/>
            <person name="Goldman M.H."/>
            <person name="Sagot M.F."/>
            <person name="Pereira M."/>
            <person name="Stoco P.H."/>
            <person name="de Mendonca-Neto R.P."/>
            <person name="Teixeira S.M."/>
            <person name="Maciel T.E."/>
            <person name="de Oliveira Mendes T.A."/>
            <person name="Urmenyi T.P."/>
            <person name="de Souza W."/>
            <person name="Schenkman S."/>
            <person name="de Vasconcelos A.T."/>
        </authorList>
    </citation>
    <scope>NUCLEOTIDE SEQUENCE [LARGE SCALE GENOMIC DNA]</scope>
</reference>
<sequence length="144" mass="15267">MIRLLTVELFAITGLQNSHESTSPSLVDLVIRVVHRVRIHVLEEKSSAVGTPPPSRRLACGAPCGFVLAGALQLSVAAALLLRLPHGGLAALPLRLNCHHIACRGIRPLSWLQYHLRGIGGSHVAVRLDGRGHKGIPVTALVGA</sequence>
<dbReference type="EMBL" id="ATMH01012382">
    <property type="protein sequence ID" value="EPY15228.1"/>
    <property type="molecule type" value="Genomic_DNA"/>
</dbReference>
<comment type="caution">
    <text evidence="1">The sequence shown here is derived from an EMBL/GenBank/DDBJ whole genome shotgun (WGS) entry which is preliminary data.</text>
</comment>
<name>S9TFW4_9TRYP</name>
<organism evidence="1 2">
    <name type="scientific">Strigomonas culicis</name>
    <dbReference type="NCBI Taxonomy" id="28005"/>
    <lineage>
        <taxon>Eukaryota</taxon>
        <taxon>Discoba</taxon>
        <taxon>Euglenozoa</taxon>
        <taxon>Kinetoplastea</taxon>
        <taxon>Metakinetoplastina</taxon>
        <taxon>Trypanosomatida</taxon>
        <taxon>Trypanosomatidae</taxon>
        <taxon>Strigomonadinae</taxon>
        <taxon>Strigomonas</taxon>
    </lineage>
</organism>
<evidence type="ECO:0000313" key="1">
    <source>
        <dbReference type="EMBL" id="EPY15228.1"/>
    </source>
</evidence>
<dbReference type="Proteomes" id="UP000015354">
    <property type="component" value="Unassembled WGS sequence"/>
</dbReference>
<accession>S9TFW4</accession>
<evidence type="ECO:0000313" key="2">
    <source>
        <dbReference type="Proteomes" id="UP000015354"/>
    </source>
</evidence>
<dbReference type="AlphaFoldDB" id="S9TFW4"/>
<gene>
    <name evidence="1" type="ORF">STCU_12225</name>
</gene>
<proteinExistence type="predicted"/>
<protein>
    <submittedName>
        <fullName evidence="1">Uncharacterized protein</fullName>
    </submittedName>
</protein>